<dbReference type="Proteomes" id="UP000235786">
    <property type="component" value="Unassembled WGS sequence"/>
</dbReference>
<feature type="compositionally biased region" description="Basic and acidic residues" evidence="1">
    <location>
        <begin position="139"/>
        <end position="156"/>
    </location>
</feature>
<name>A0A2J6RHQ2_HYAVF</name>
<dbReference type="AlphaFoldDB" id="A0A2J6RHQ2"/>
<accession>A0A2J6RHQ2</accession>
<organism evidence="2 3">
    <name type="scientific">Hyaloscypha variabilis (strain UAMH 11265 / GT02V1 / F)</name>
    <name type="common">Meliniomyces variabilis</name>
    <dbReference type="NCBI Taxonomy" id="1149755"/>
    <lineage>
        <taxon>Eukaryota</taxon>
        <taxon>Fungi</taxon>
        <taxon>Dikarya</taxon>
        <taxon>Ascomycota</taxon>
        <taxon>Pezizomycotina</taxon>
        <taxon>Leotiomycetes</taxon>
        <taxon>Helotiales</taxon>
        <taxon>Hyaloscyphaceae</taxon>
        <taxon>Hyaloscypha</taxon>
        <taxon>Hyaloscypha variabilis</taxon>
    </lineage>
</organism>
<dbReference type="OrthoDB" id="6077919at2759"/>
<keyword evidence="3" id="KW-1185">Reference proteome</keyword>
<reference evidence="2 3" key="1">
    <citation type="submission" date="2016-04" db="EMBL/GenBank/DDBJ databases">
        <title>A degradative enzymes factory behind the ericoid mycorrhizal symbiosis.</title>
        <authorList>
            <consortium name="DOE Joint Genome Institute"/>
            <person name="Martino E."/>
            <person name="Morin E."/>
            <person name="Grelet G."/>
            <person name="Kuo A."/>
            <person name="Kohler A."/>
            <person name="Daghino S."/>
            <person name="Barry K."/>
            <person name="Choi C."/>
            <person name="Cichocki N."/>
            <person name="Clum A."/>
            <person name="Copeland A."/>
            <person name="Hainaut M."/>
            <person name="Haridas S."/>
            <person name="Labutti K."/>
            <person name="Lindquist E."/>
            <person name="Lipzen A."/>
            <person name="Khouja H.-R."/>
            <person name="Murat C."/>
            <person name="Ohm R."/>
            <person name="Olson A."/>
            <person name="Spatafora J."/>
            <person name="Veneault-Fourrey C."/>
            <person name="Henrissat B."/>
            <person name="Grigoriev I."/>
            <person name="Martin F."/>
            <person name="Perotto S."/>
        </authorList>
    </citation>
    <scope>NUCLEOTIDE SEQUENCE [LARGE SCALE GENOMIC DNA]</scope>
    <source>
        <strain evidence="2 3">F</strain>
    </source>
</reference>
<protein>
    <recommendedName>
        <fullName evidence="4">C2H2-type domain-containing protein</fullName>
    </recommendedName>
</protein>
<gene>
    <name evidence="2" type="ORF">L207DRAFT_530987</name>
</gene>
<feature type="region of interest" description="Disordered" evidence="1">
    <location>
        <begin position="130"/>
        <end position="156"/>
    </location>
</feature>
<evidence type="ECO:0000313" key="3">
    <source>
        <dbReference type="Proteomes" id="UP000235786"/>
    </source>
</evidence>
<evidence type="ECO:0000256" key="1">
    <source>
        <dbReference type="SAM" id="MobiDB-lite"/>
    </source>
</evidence>
<sequence>MTTSVSITRKKYLEIGCTTDSYHRTYSNAQKQSVNSRGYIDSPHKSFGTVNLGVEFIAQQPYLRHASPQYKTVTEFQGISETTKQPLAFAKVPTKGPDPSLRTREGPIPSTLMKVSSYASKAYTLPSNLRPLAPLQSKEPQDASKQENVRTFGLDRTDSTLNATTVTKQSLPKLSTILAPPLPPAPKSMMSHFNVRKSPGNQKRHRCRVCEKRHTGEKRRFEMKMTHASSI</sequence>
<dbReference type="EMBL" id="KZ613948">
    <property type="protein sequence ID" value="PMD38053.1"/>
    <property type="molecule type" value="Genomic_DNA"/>
</dbReference>
<evidence type="ECO:0000313" key="2">
    <source>
        <dbReference type="EMBL" id="PMD38053.1"/>
    </source>
</evidence>
<evidence type="ECO:0008006" key="4">
    <source>
        <dbReference type="Google" id="ProtNLM"/>
    </source>
</evidence>
<proteinExistence type="predicted"/>